<reference evidence="5" key="1">
    <citation type="submission" date="2021-01" db="EMBL/GenBank/DDBJ databases">
        <authorList>
            <consortium name="Aspergillus puulaauensis MK2 genome sequencing consortium"/>
            <person name="Kazuki M."/>
            <person name="Futagami T."/>
        </authorList>
    </citation>
    <scope>NUCLEOTIDE SEQUENCE</scope>
    <source>
        <strain evidence="5">MK2</strain>
    </source>
</reference>
<dbReference type="OrthoDB" id="27214at2759"/>
<dbReference type="Proteomes" id="UP000654913">
    <property type="component" value="Chromosome 3"/>
</dbReference>
<protein>
    <recommendedName>
        <fullName evidence="7">Tail specific protease domain-containing protein</fullName>
    </recommendedName>
</protein>
<evidence type="ECO:0000259" key="4">
    <source>
        <dbReference type="Pfam" id="PF23658"/>
    </source>
</evidence>
<evidence type="ECO:0000313" key="5">
    <source>
        <dbReference type="EMBL" id="BCS22603.1"/>
    </source>
</evidence>
<evidence type="ECO:0000256" key="2">
    <source>
        <dbReference type="SAM" id="SignalP"/>
    </source>
</evidence>
<keyword evidence="2" id="KW-0732">Signal</keyword>
<sequence length="861" mass="94934">MRFIAGILALLPLTVFAASGSPTSTTSSSPSPNPHVCGDLINGRDSLDGDGLVFNASKAYECLTSVPFNPAVASRLIKYYNDTIQFQSTLAYLAHPPPTYQQPATDLLAGLAELQRGIDQGVFADEYEFEAALNRLVYSAHDGHLGMLGGVLEVFTFSAPVDIVSLSLDGKELPKVYIADDWILHQIADHPLSWQPSAISTINDQDVVEYLTEFAITNAFGNLEPHTDWNALMRSAALDSQGYLELFAAASIYPGATITFTFENGTRNTMDWLSLYYTAEDTGPLETGGDFYNYFVLGFLPESYNETDTEDDTGISDEEAAATETESASSSVVPLSTPTADLEPSKGPQLYSPPYPPSTDIYMVDDDDENGMLLRGYFLNESSLAVLAIPSFSYYGKDAQKFSDAVKRFIRRSRDIGLKKVIIDVQQNAGGETLLAIETFKLFFPYREPFAGSRRRAHPMADVMGSTITDYWNDNLTSGDDGYTWLSTNEWVVTGRIDAETSENFTSWQDYFGPVSSYHGDDFTKTEKYNLTSQIFDLEAIGLLVDGWESPRRPVFAAEDIIIFGDGICGSACALFMEMMHHEAGVRTVVAGGRPNYGPMQSPAGTRGALVYSSLDEDINLAIRMNPSLQGQLPNRTLDFFLSYISVNLRDQVREQDRERMPLQFLYEPADCRIFYTPQTWYNFTNLWNYAADAIWRNPALCVLNSTSSSGQQPPAPPPPLKHLDIVNLTETSAAADVDNSPATSSSIDINDTSNDLLGFPGKRKSPAGKPCTSDSDCKTGGNFRCKEMQGCKDGEPTTFSQCVQVCKVGLRQGGCECMGVRANINRRIPAERFSNGGYCRPNLDACTDKSYNYYSRAWKR</sequence>
<dbReference type="KEGG" id="apuu:APUU_30828A"/>
<dbReference type="SUPFAM" id="SSF52096">
    <property type="entry name" value="ClpP/crotonase"/>
    <property type="match status" value="1"/>
</dbReference>
<dbReference type="AlphaFoldDB" id="A0A7R7XK62"/>
<feature type="domain" description="Tail specific protease" evidence="3">
    <location>
        <begin position="384"/>
        <end position="457"/>
    </location>
</feature>
<dbReference type="InterPro" id="IPR029045">
    <property type="entry name" value="ClpP/crotonase-like_dom_sf"/>
</dbReference>
<dbReference type="EMBL" id="AP024445">
    <property type="protein sequence ID" value="BCS22603.1"/>
    <property type="molecule type" value="Genomic_DNA"/>
</dbReference>
<dbReference type="Gene3D" id="3.90.226.10">
    <property type="entry name" value="2-enoyl-CoA Hydratase, Chain A, domain 1"/>
    <property type="match status" value="1"/>
</dbReference>
<evidence type="ECO:0008006" key="7">
    <source>
        <dbReference type="Google" id="ProtNLM"/>
    </source>
</evidence>
<dbReference type="GO" id="GO:0008236">
    <property type="term" value="F:serine-type peptidase activity"/>
    <property type="evidence" value="ECO:0007669"/>
    <property type="project" value="InterPro"/>
</dbReference>
<organism evidence="5 6">
    <name type="scientific">Aspergillus puulaauensis</name>
    <dbReference type="NCBI Taxonomy" id="1220207"/>
    <lineage>
        <taxon>Eukaryota</taxon>
        <taxon>Fungi</taxon>
        <taxon>Dikarya</taxon>
        <taxon>Ascomycota</taxon>
        <taxon>Pezizomycotina</taxon>
        <taxon>Eurotiomycetes</taxon>
        <taxon>Eurotiomycetidae</taxon>
        <taxon>Eurotiales</taxon>
        <taxon>Aspergillaceae</taxon>
        <taxon>Aspergillus</taxon>
    </lineage>
</organism>
<dbReference type="PANTHER" id="PTHR37049:SF5">
    <property type="entry name" value="TAIL SPECIFIC PROTEASE DOMAIN-CONTAINING PROTEIN"/>
    <property type="match status" value="1"/>
</dbReference>
<feature type="region of interest" description="Disordered" evidence="1">
    <location>
        <begin position="735"/>
        <end position="775"/>
    </location>
</feature>
<reference evidence="5" key="2">
    <citation type="submission" date="2021-02" db="EMBL/GenBank/DDBJ databases">
        <title>Aspergillus puulaauensis MK2 genome sequence.</title>
        <authorList>
            <person name="Futagami T."/>
            <person name="Mori K."/>
            <person name="Kadooka C."/>
            <person name="Tanaka T."/>
        </authorList>
    </citation>
    <scope>NUCLEOTIDE SEQUENCE</scope>
    <source>
        <strain evidence="5">MK2</strain>
    </source>
</reference>
<evidence type="ECO:0000313" key="6">
    <source>
        <dbReference type="Proteomes" id="UP000654913"/>
    </source>
</evidence>
<proteinExistence type="predicted"/>
<name>A0A7R7XK62_9EURO</name>
<evidence type="ECO:0000259" key="3">
    <source>
        <dbReference type="Pfam" id="PF03572"/>
    </source>
</evidence>
<dbReference type="RefSeq" id="XP_041554797.1">
    <property type="nucleotide sequence ID" value="XM_041701965.1"/>
</dbReference>
<keyword evidence="6" id="KW-1185">Reference proteome</keyword>
<dbReference type="InterPro" id="IPR005151">
    <property type="entry name" value="Tail-specific_protease"/>
</dbReference>
<accession>A0A7R7XK62</accession>
<gene>
    <name evidence="5" type="ORF">APUU_30828A</name>
</gene>
<dbReference type="InterPro" id="IPR056186">
    <property type="entry name" value="PDZ_CPAF-rel"/>
</dbReference>
<feature type="signal peptide" evidence="2">
    <location>
        <begin position="1"/>
        <end position="17"/>
    </location>
</feature>
<dbReference type="GO" id="GO:0006508">
    <property type="term" value="P:proteolysis"/>
    <property type="evidence" value="ECO:0007669"/>
    <property type="project" value="InterPro"/>
</dbReference>
<dbReference type="Pfam" id="PF03572">
    <property type="entry name" value="Peptidase_S41"/>
    <property type="match status" value="1"/>
</dbReference>
<feature type="chain" id="PRO_5030605562" description="Tail specific protease domain-containing protein" evidence="2">
    <location>
        <begin position="18"/>
        <end position="861"/>
    </location>
</feature>
<feature type="domain" description="CPAF-like PDZ" evidence="4">
    <location>
        <begin position="156"/>
        <end position="276"/>
    </location>
</feature>
<dbReference type="InterPro" id="IPR052766">
    <property type="entry name" value="S41A_metabolite_peptidase"/>
</dbReference>
<evidence type="ECO:0000256" key="1">
    <source>
        <dbReference type="SAM" id="MobiDB-lite"/>
    </source>
</evidence>
<feature type="compositionally biased region" description="Low complexity" evidence="1">
    <location>
        <begin position="744"/>
        <end position="756"/>
    </location>
</feature>
<dbReference type="PANTHER" id="PTHR37049">
    <property type="entry name" value="PEPTIDASE S41 FAMILY PROTEIN"/>
    <property type="match status" value="1"/>
</dbReference>
<feature type="compositionally biased region" description="Low complexity" evidence="1">
    <location>
        <begin position="322"/>
        <end position="331"/>
    </location>
</feature>
<dbReference type="Pfam" id="PF23658">
    <property type="entry name" value="PDZ_CPAF_rel"/>
    <property type="match status" value="1"/>
</dbReference>
<dbReference type="GeneID" id="64972608"/>
<feature type="region of interest" description="Disordered" evidence="1">
    <location>
        <begin position="320"/>
        <end position="357"/>
    </location>
</feature>